<protein>
    <submittedName>
        <fullName evidence="1">Uncharacterized protein</fullName>
    </submittedName>
</protein>
<dbReference type="EMBL" id="AZQP01000034">
    <property type="protein sequence ID" value="EYE87911.1"/>
    <property type="molecule type" value="Genomic_DNA"/>
</dbReference>
<dbReference type="InterPro" id="IPR052345">
    <property type="entry name" value="Rad_response_metalloprotease"/>
</dbReference>
<evidence type="ECO:0000313" key="2">
    <source>
        <dbReference type="Proteomes" id="UP000019681"/>
    </source>
</evidence>
<dbReference type="Proteomes" id="UP000019681">
    <property type="component" value="Unassembled WGS sequence"/>
</dbReference>
<accession>A0A017RTH5</accession>
<dbReference type="OrthoDB" id="581382at2"/>
<reference evidence="1 2" key="1">
    <citation type="journal article" date="2014" name="Genome Announc.">
        <title>Draft Genome Sequence of Fervidicella metallireducens Strain AeBT, an Iron-Reducing Thermoanaerobe from the Great Artesian Basin.</title>
        <authorList>
            <person name="Patel B.K."/>
        </authorList>
    </citation>
    <scope>NUCLEOTIDE SEQUENCE [LARGE SCALE GENOMIC DNA]</scope>
    <source>
        <strain evidence="1 2">AeB</strain>
    </source>
</reference>
<dbReference type="AlphaFoldDB" id="A0A017RTH5"/>
<organism evidence="1 2">
    <name type="scientific">Fervidicella metallireducens AeB</name>
    <dbReference type="NCBI Taxonomy" id="1403537"/>
    <lineage>
        <taxon>Bacteria</taxon>
        <taxon>Bacillati</taxon>
        <taxon>Bacillota</taxon>
        <taxon>Clostridia</taxon>
        <taxon>Eubacteriales</taxon>
        <taxon>Clostridiaceae</taxon>
        <taxon>Fervidicella</taxon>
    </lineage>
</organism>
<evidence type="ECO:0000313" key="1">
    <source>
        <dbReference type="EMBL" id="EYE87911.1"/>
    </source>
</evidence>
<proteinExistence type="predicted"/>
<sequence length="262" mass="30605">MIQLDFKTKNNGTPVLKRVEIDDLAERVLQDYNLKVLQEPCSLDVEHFSECYAGLEMDYQDLTHNQSILGMTVFNDCYIPVYDADNNKAKRIPVNEGTILIDNSLLNEEQLRRGRFTHAHEIAHWLLHRHIYTINKMQMTLFDSESQNEPVIKCRTTDIESTGKRQLVTDDDWIEWQADYMASALLMPKKIFTRYVTAKFKSAGMVRMCYEIGTDFEKDLWADVLSREIADTFDVSLTAAKIRLKNLNFIKEKQEYKQFSII</sequence>
<name>A0A017RTH5_9CLOT</name>
<keyword evidence="2" id="KW-1185">Reference proteome</keyword>
<dbReference type="PANTHER" id="PTHR43236:SF2">
    <property type="entry name" value="BLL0069 PROTEIN"/>
    <property type="match status" value="1"/>
</dbReference>
<dbReference type="PANTHER" id="PTHR43236">
    <property type="entry name" value="ANTITOXIN HIGA1"/>
    <property type="match status" value="1"/>
</dbReference>
<dbReference type="RefSeq" id="WP_035380660.1">
    <property type="nucleotide sequence ID" value="NZ_AZQP01000034.1"/>
</dbReference>
<dbReference type="STRING" id="1403537.Q428_10830"/>
<gene>
    <name evidence="1" type="ORF">Q428_10830</name>
</gene>
<comment type="caution">
    <text evidence="1">The sequence shown here is derived from an EMBL/GenBank/DDBJ whole genome shotgun (WGS) entry which is preliminary data.</text>
</comment>
<dbReference type="Gene3D" id="1.10.10.2910">
    <property type="match status" value="1"/>
</dbReference>